<dbReference type="PANTHER" id="PTHR45739:SF8">
    <property type="entry name" value="FRAS1-RELATED EXTRACELLULAR MATRIX PROTEIN 1"/>
    <property type="match status" value="1"/>
</dbReference>
<proteinExistence type="predicted"/>
<feature type="domain" description="Cadherin-like" evidence="7">
    <location>
        <begin position="7028"/>
        <end position="7120"/>
    </location>
</feature>
<dbReference type="PANTHER" id="PTHR45739">
    <property type="entry name" value="MATRIX PROTEIN, PUTATIVE-RELATED"/>
    <property type="match status" value="1"/>
</dbReference>
<dbReference type="InterPro" id="IPR006626">
    <property type="entry name" value="PbH1"/>
</dbReference>
<feature type="region of interest" description="Disordered" evidence="4">
    <location>
        <begin position="2508"/>
        <end position="2540"/>
    </location>
</feature>
<dbReference type="InterPro" id="IPR010221">
    <property type="entry name" value="VCBS_dom"/>
</dbReference>
<dbReference type="KEGG" id="rta:Rta_22840"/>
<dbReference type="eggNOG" id="COG5295">
    <property type="taxonomic scope" value="Bacteria"/>
</dbReference>
<comment type="subcellular location">
    <subcellularLocation>
        <location evidence="1">Secreted</location>
    </subcellularLocation>
</comment>
<keyword evidence="9" id="KW-1185">Reference proteome</keyword>
<feature type="compositionally biased region" description="Low complexity" evidence="4">
    <location>
        <begin position="2508"/>
        <end position="2518"/>
    </location>
</feature>
<feature type="region of interest" description="Disordered" evidence="4">
    <location>
        <begin position="7371"/>
        <end position="7401"/>
    </location>
</feature>
<feature type="domain" description="Cadherin-like" evidence="7">
    <location>
        <begin position="6507"/>
        <end position="6598"/>
    </location>
</feature>
<organism evidence="8 9">
    <name type="scientific">Ramlibacter tataouinensis (strain ATCC BAA-407 / DSM 14655 / LMG 21543 / TTB310)</name>
    <dbReference type="NCBI Taxonomy" id="365046"/>
    <lineage>
        <taxon>Bacteria</taxon>
        <taxon>Pseudomonadati</taxon>
        <taxon>Pseudomonadota</taxon>
        <taxon>Betaproteobacteria</taxon>
        <taxon>Burkholderiales</taxon>
        <taxon>Comamonadaceae</taxon>
        <taxon>Ramlibacter</taxon>
    </lineage>
</organism>
<dbReference type="GO" id="GO:0005576">
    <property type="term" value="C:extracellular region"/>
    <property type="evidence" value="ECO:0007669"/>
    <property type="project" value="UniProtKB-SubCell"/>
</dbReference>
<dbReference type="EMBL" id="CP000245">
    <property type="protein sequence ID" value="AEG93382.1"/>
    <property type="molecule type" value="Genomic_DNA"/>
</dbReference>
<dbReference type="Proteomes" id="UP000008385">
    <property type="component" value="Chromosome"/>
</dbReference>
<evidence type="ECO:0000313" key="9">
    <source>
        <dbReference type="Proteomes" id="UP000008385"/>
    </source>
</evidence>
<dbReference type="Pfam" id="PF17210">
    <property type="entry name" value="SdrD_B"/>
    <property type="match status" value="1"/>
</dbReference>
<feature type="domain" description="DUF4347" evidence="5">
    <location>
        <begin position="94"/>
        <end position="244"/>
    </location>
</feature>
<dbReference type="Pfam" id="PF17963">
    <property type="entry name" value="Big_9"/>
    <property type="match status" value="26"/>
</dbReference>
<feature type="compositionally biased region" description="Low complexity" evidence="4">
    <location>
        <begin position="2659"/>
        <end position="2687"/>
    </location>
</feature>
<evidence type="ECO:0000256" key="3">
    <source>
        <dbReference type="ARBA" id="ARBA00022729"/>
    </source>
</evidence>
<feature type="region of interest" description="Disordered" evidence="4">
    <location>
        <begin position="7441"/>
        <end position="7461"/>
    </location>
</feature>
<dbReference type="eggNOG" id="COG2982">
    <property type="taxonomic scope" value="Bacteria"/>
</dbReference>
<dbReference type="InterPro" id="IPR041690">
    <property type="entry name" value="Cadherin_5"/>
</dbReference>
<dbReference type="Gene3D" id="2.60.40.10">
    <property type="entry name" value="Immunoglobulins"/>
    <property type="match status" value="2"/>
</dbReference>
<dbReference type="Pfam" id="PF17892">
    <property type="entry name" value="Cadherin_5"/>
    <property type="match status" value="10"/>
</dbReference>
<reference evidence="9" key="1">
    <citation type="submission" date="2006-01" db="EMBL/GenBank/DDBJ databases">
        <title>Genome of the cyst-dividing bacterium Ramlibacter tataouinensis.</title>
        <authorList>
            <person name="Barakat M."/>
            <person name="Ortet P."/>
            <person name="De Luca G."/>
            <person name="Jourlin-Castelli C."/>
            <person name="Ansaldi M."/>
            <person name="Py B."/>
            <person name="Fichant G."/>
            <person name="Coutinho P."/>
            <person name="Voulhoux R."/>
            <person name="Bastien O."/>
            <person name="Roy S."/>
            <person name="Marechal E."/>
            <person name="Henrissat B."/>
            <person name="Quentin Y."/>
            <person name="Noirot P."/>
            <person name="Filloux A."/>
            <person name="Mejean V."/>
            <person name="DuBow M."/>
            <person name="Barras F."/>
            <person name="Heulin T."/>
        </authorList>
    </citation>
    <scope>NUCLEOTIDE SEQUENCE [LARGE SCALE GENOMIC DNA]</scope>
    <source>
        <strain evidence="9">ATCC BAA-407 / DSM 14655 / LMG 21543 / TTB310</strain>
    </source>
</reference>
<dbReference type="GO" id="GO:0009653">
    <property type="term" value="P:anatomical structure morphogenesis"/>
    <property type="evidence" value="ECO:0007669"/>
    <property type="project" value="TreeGrafter"/>
</dbReference>
<feature type="domain" description="Cadherin-like" evidence="7">
    <location>
        <begin position="6715"/>
        <end position="6809"/>
    </location>
</feature>
<feature type="domain" description="Cadherin-like" evidence="7">
    <location>
        <begin position="4977"/>
        <end position="5070"/>
    </location>
</feature>
<keyword evidence="2" id="KW-0964">Secreted</keyword>
<reference evidence="8 9" key="2">
    <citation type="journal article" date="2011" name="PLoS ONE">
        <title>The Cyst-Dividing Bacterium Ramlibacter tataouinensis TTB310 Genome Reveals a Well-Stocked Toolbox for Adaptation to a Desert Environment.</title>
        <authorList>
            <person name="De Luca G."/>
            <person name="Barakat M."/>
            <person name="Ortet P."/>
            <person name="Fochesato S."/>
            <person name="Jourlin-Castelli C."/>
            <person name="Ansaldi M."/>
            <person name="Py B."/>
            <person name="Fichant G."/>
            <person name="Coutinho P.M."/>
            <person name="Voulhoux R."/>
            <person name="Bastien O."/>
            <person name="Marechal E."/>
            <person name="Henrissat B."/>
            <person name="Quentin Y."/>
            <person name="Noirot P."/>
            <person name="Filloux A."/>
            <person name="Mejean V."/>
            <person name="Dubow M.S."/>
            <person name="Barras F."/>
            <person name="Barbe V."/>
            <person name="Weissenbach J."/>
            <person name="Mihalcescu I."/>
            <person name="Vermeglio A."/>
            <person name="Achouak W."/>
            <person name="Heulin T."/>
        </authorList>
    </citation>
    <scope>NUCLEOTIDE SEQUENCE [LARGE SCALE GENOMIC DNA]</scope>
    <source>
        <strain evidence="9">ATCC BAA-407 / DSM 14655 / LMG 21543 / TTB310</strain>
    </source>
</reference>
<dbReference type="NCBIfam" id="NF012211">
    <property type="entry name" value="tand_rpt_95"/>
    <property type="match status" value="33"/>
</dbReference>
<dbReference type="OrthoDB" id="4648428at2"/>
<gene>
    <name evidence="8" type="ordered locus">Rta_22840</name>
</gene>
<feature type="domain" description="Cadherin-like" evidence="7">
    <location>
        <begin position="6106"/>
        <end position="6198"/>
    </location>
</feature>
<feature type="domain" description="Cadherin-like" evidence="7">
    <location>
        <begin position="5188"/>
        <end position="5283"/>
    </location>
</feature>
<dbReference type="Gene3D" id="2.60.40.2810">
    <property type="match status" value="15"/>
</dbReference>
<dbReference type="NCBIfam" id="TIGR01965">
    <property type="entry name" value="VCBS_repeat"/>
    <property type="match status" value="2"/>
</dbReference>
<evidence type="ECO:0000259" key="6">
    <source>
        <dbReference type="Pfam" id="PF17210"/>
    </source>
</evidence>
<dbReference type="Gene3D" id="2.60.40.3440">
    <property type="match status" value="16"/>
</dbReference>
<dbReference type="InterPro" id="IPR025592">
    <property type="entry name" value="DUF4347"/>
</dbReference>
<feature type="domain" description="Cadherin-like" evidence="7">
    <location>
        <begin position="5800"/>
        <end position="5893"/>
    </location>
</feature>
<dbReference type="RefSeq" id="WP_013901614.1">
    <property type="nucleotide sequence ID" value="NC_015677.1"/>
</dbReference>
<keyword evidence="3" id="KW-0732">Signal</keyword>
<feature type="compositionally biased region" description="Low complexity" evidence="4">
    <location>
        <begin position="65"/>
        <end position="79"/>
    </location>
</feature>
<evidence type="ECO:0000256" key="2">
    <source>
        <dbReference type="ARBA" id="ARBA00022525"/>
    </source>
</evidence>
<feature type="domain" description="Cadherin-like" evidence="7">
    <location>
        <begin position="4880"/>
        <end position="4975"/>
    </location>
</feature>
<evidence type="ECO:0000256" key="1">
    <source>
        <dbReference type="ARBA" id="ARBA00004613"/>
    </source>
</evidence>
<dbReference type="SMART" id="SM00710">
    <property type="entry name" value="PbH1"/>
    <property type="match status" value="16"/>
</dbReference>
<dbReference type="eggNOG" id="COG3210">
    <property type="taxonomic scope" value="Bacteria"/>
</dbReference>
<dbReference type="InterPro" id="IPR051561">
    <property type="entry name" value="FRAS1_ECM"/>
</dbReference>
<dbReference type="InterPro" id="IPR013783">
    <property type="entry name" value="Ig-like_fold"/>
</dbReference>
<feature type="domain" description="SD-repeat containing protein B" evidence="6">
    <location>
        <begin position="523"/>
        <end position="625"/>
    </location>
</feature>
<evidence type="ECO:0008006" key="10">
    <source>
        <dbReference type="Google" id="ProtNLM"/>
    </source>
</evidence>
<name>F5Y0H6_RAMTT</name>
<protein>
    <recommendedName>
        <fullName evidence="10">Tandem-95 repeat protein</fullName>
    </recommendedName>
</protein>
<feature type="domain" description="Cadherin-like" evidence="7">
    <location>
        <begin position="5494"/>
        <end position="5586"/>
    </location>
</feature>
<dbReference type="SUPFAM" id="SSF117074">
    <property type="entry name" value="Hypothetical protein PA1324"/>
    <property type="match status" value="1"/>
</dbReference>
<feature type="region of interest" description="Disordered" evidence="4">
    <location>
        <begin position="37"/>
        <end position="89"/>
    </location>
</feature>
<feature type="region of interest" description="Disordered" evidence="4">
    <location>
        <begin position="2652"/>
        <end position="2687"/>
    </location>
</feature>
<dbReference type="HOGENOM" id="CLU_222752_0_0_4"/>
<feature type="domain" description="Cadherin-like" evidence="7">
    <location>
        <begin position="6412"/>
        <end position="6504"/>
    </location>
</feature>
<evidence type="ECO:0000256" key="4">
    <source>
        <dbReference type="SAM" id="MobiDB-lite"/>
    </source>
</evidence>
<dbReference type="STRING" id="365046.Rta_22840"/>
<dbReference type="InterPro" id="IPR033764">
    <property type="entry name" value="Sdr_B"/>
</dbReference>
<evidence type="ECO:0000313" key="8">
    <source>
        <dbReference type="EMBL" id="AEG93382.1"/>
    </source>
</evidence>
<evidence type="ECO:0000259" key="7">
    <source>
        <dbReference type="Pfam" id="PF17892"/>
    </source>
</evidence>
<dbReference type="Pfam" id="PF14252">
    <property type="entry name" value="DUF4347"/>
    <property type="match status" value="1"/>
</dbReference>
<sequence>MRKSRSLPKVHRAAAQRLALEPRIVFDAAAAAMTADTLEKSTDQGAPAAQAAETEPVADVPAFHPAQGQQDAQDPDAGPSVEPAPAPSGTSREIIFVDAAVQDVQPYLHGRTAEVVVLDASRDGMEQIAEALEGRSDITAIHILSHGSEGQLRLGTAVLDTGSMDRYADELQAIQGALAEGGDLLVYGCDVGAGQAGQAFVEALSQATGADVSASVDDTGAQALGGNWVLENSLGTVETLSVSASDWNGLLDATAANGSGALLGVSGRNIYSIDITTGKATLITTVPATVGGITVSATINSLAVDQANGLIYYMDSNAVNTNVALFAYDYATAGLTDAQRHIVIDSNLTNNGAGASIAVGATGVGSGAATFANGTLYLGIENNGVQAGTGVTSDDTIYRITFSGGGRTVSSVATFLSPVTGTNDWGDLGYHSATNTLVSITTAAVTRYNATTGAVLGTLAVNNTNSQAGESAGGATYRLADTIQQYNPSTGAVTGSAIQITTNGTTALATLSDAAGWVPATGTIGDKVFDDNNTNGVFDAGDTGVAGVTVQLIDDVDNDGVVDAGERVLATDTTNANGDYLFTNVLPGNYIVRVTDTGNVLGSAASTTGGATNGSADITRIGGSALGIDFGVNNRAPNSAFGLQLGTVEDTNLVITGSSVSDADGNLATVQLSVTNGGVSVSLGGGATISAGANGSSTLTLSGTSAQINAALGSITYTPTADFNGVAVLTLVATDKAGVSDTNTLNLGVSAVNDTNNDNGTTAEDTPVTLDVLANDNFENPGRAVTAVNGQALVAGGPAVAVNDGTVALDTSGRLVFTPAANSTGTAAFTYTVTSGGATENGNVFVNVTAVNDAPANSVPPSVSGSEDTPLAIGSVSVGDVDSMMLTTTVSVTNGTLTVATILLGASVSGNGTSGVTLSGTAGQINAALAGLTYTGTTDYNGPATLTVVTIDGAGGSDTDTVAITVAPVADIQDDSATTAEDTPVTIAVLANDSFESAGRAITAVNGQAITASGAAVAVANGMVSLNAGGQLVFTPAANYNGPATFTYTVTSGGVTETANVNVTVTAVNDAPVNTVPGSQTANEDTALAIAGLSVADVDGAGVNLTTTVSVSNGTVSVANANGASINGNGTGSLILSGTAAQINAALAGLSYTNAPDYNGSATLTVVTSDGAGSDTDTVAITVAPVADIQDDSATTAEDTAVTIAVLANDSFEDAGRTITAVNGQAITAGGAAVAVVNGTVSLNTSGQLVFTPAANYNGPAAFTYTVTSGGVTETADVNVTVTAVNDVPVNTVPGAQTASEDTAKAISGVSVADVDGAGVNLTTTVSVSHGTVSVASANGASLSGNGTASLTLSGTSAQINAALAGLSYLNTADYNGPATLTVVTSDGAGSDTDTVAITVAPVADIRDDSATTAEDTAVTIGALGNDSFENAGRTITAVNGQAITAGGAAVNVTNGSVTLNAGGQLVFTPALNYNGPASFSYTVTSGGVTETANVNITVTARNDAPVNTVPGGQTATEDTPLAIAGISVADVDGAGVNLTTTVSVSNGAVSVANANGASLTGNGTGSLILSGTAAQINAALAGLSYTNTADYHGAATLTVVTNDGAGGSDTDTVAITVAPVADIADDSATTAEDTAVTISVLANDSFESAGRAITAVNGQAITAGGTAVNVTDGAVSLTAGGQLVFTPAANYNGTASFSYTVSSGGVIETASVTVTVTAVNDAPANTVPGAQSMNEDAPLAIAGISVADVDGAGVNLTTTVSVSNGTVSVANANGASLTGNGTGSLILSGTAAQINAALAGLSYTNTADYHGAATLTVVTNDGAGGSDTDTVAVTVAPVADIADDSASTAEDTAVTIGVLANDSFENAGRAITAVNGQAITAGGAAVAVTNGTVSLNAGGQLVFTPALNYTGPATFTYTVTSGGVTETANVNVTVTAVNDAPVNTVPGAQSTNEDTPLAIAGISVADVDGAGVNLTTTVSVSNGTVSVSAGGGAVIADNGTASVTLSGTAAQINAALAGLSYANSVDYNGVATLTVVTSDGAGGSDTDTVAITVAPVADIQDDSASTTEDTAVTIGVLANDSFENTGRTITAVNGQAITVGGPAVNVGNGSVSLNAGGQLIFTPALNYNGPASFSYTVSSAGTIETANVNVTVTAVNDAPVNTVPGAQSTNEDTPVAIAGISVADVDGAGVNLTTTVSVSNGAVSVTNAGGASLTGNGTGSLILSGTAAQINAALAGLSYTNTADYNGAATLTVVTSDDAGGGDTDTVAITVAPVTDIADDSATTAEDTPVTIAVLANDSFENAGRTITAVNGQAITAGGAAVAVANGTVSLNAGGQLVFTPAANYTGPAAFTYTVTSGGVTETANVDVTVTAVNDAPTGTDSTVTISEDTSYTLTVADFGFADPADAPAADAFAGIWISDLPAASQGVYTLNGAPVRVGDFVSAAAINGGQLVYTPAVNANGNALGRLGFQVRDDGGTAAGGQENDPTANYLTFSITPADDTLTIGGLADGPAGADAQVRESDLATGSTPGGTGERASGSFVLGPADKLGSLTLNGTTISVAQLSASAGAPITVSGSNGTLTLCGYDGATGRVSYSYTLTTAADHSGNATARDTFTIVATDVDGDVYAPATLGIDIVDDAPAPVADVDDVTNTAGNPSSVASGNVVTGTGGTDPNTTDGNRDTLGADGAPVAVVTGVAAGTGAVSAGGVGGSVPGAYGALVLQADGSYTYTPDYNNTAVQALVGGRSLSDTFTYEVTDGDGDRATTTLTVNIVGVPAVVGLGDGAVAGSDGSVLESDLNLGGTNAAGNGEVFTGNFQILTIAGTSIDELRVGGSTVSGAQLATLNTTPVTVVGGGVGAAGTLQLISFDASTGVVGYRYELNTAVASAADVTASFAVSVKDSLGNDTATASPRNLNIAIVDDRPEAVADTASAVEDGINPVTGNVLPNDLLGADGAAAAGAVTAVAAGSAVLAGGVGAPVAGSYGRLTLQADGNYSYELDNTLDAVNRLQAGQTLTETFTYTITDGDGDTSTVTLTITIDGSNDAPVAGADSVTTTEDTSLELDAATLLANDTDAEGGLSILSVQDAVGGSVSLVGGMAVFVPAADFSGTGSFSYTVKDGQGLTSTANVAVTVIAVNDAPVNTVPGAQSTNEDTPLAIAGISVADVDGAGVSLTTTVSVSNGTVSVGAGGGAVITDNGTASVTLSGTAAQINAALAGLSYSNNADYNGAATLTVVTSDGAGGSDTDTVAITVAPVADIQDDSASTAEDTAVAISVLANDSFENAGRTITAVNGQAITVGGPAVNVGNGSVSLNADGELLFTPAANYNGPASFNYTVSSGGTAETANVSVTVTAVNDAPANTVPGAQSTSEDTPLAIPGISVADADGAGVNLTTTVSVSNGVVSVSAGGGAVITNNGTASITLTGTAGQINAALASLSYTNTADYNGAATLTVVTSDGAGGSDTDTVAITVAPVADIADDSATMAEDTAVTISVLANDSFENAGRAITAVNGQAITAGGAAVAVTNGTVNLNAGGQLVFTPALNYTGPATFTYTVTSGGVTETANVNVTVTAVNDAPVNTVPGAQSTNEDTPLAIAGISVADVDGAGVNLTTTVSVSNGAVSVANANGASLTGNGTGSLVLSGTAAQINAALAGLSYTNAADYNGAATLTVVTSDGVGGSDTDTVAITVAPVVDIQDDSATTAEDTAVTISVLANDSFESAGRAITAVNGQAITAGGAAVAVANGAVSLNTSGQLVFTPGANYNGPAAFTYTVTSGDVTETANVNLTVTAVNDAPVNTVPGSQTANEDTALAIAGISVADVDGAGVNLTTTVSVSNGTVSVANAGDASLSGNGTASLILSGTAAQINAALAGLSYTNAPDYNGPATLTLVTNDGTGGGDTDTVAITVAPVADIADDSATTAEDTPVTISVLANDSFEDTGRTITAINGQAVTAGAAAVAVSNGTVSLNAQGQLVFTPAANYSGPAAFTYTVTSGGVTETANVNVTVTAVNDAPVNTVPGAQSTNEDTPLAIPGISVADMDGAGVNLTTTVSVSNGVVSVASAGGATLSGNGTGSLILSGTAAQINAALAGLSYTNAADYNGVATLTVVTSDGTGGSDTDTVAITVAPVADIADDSATTAEDTAVTISVLANDSFEDAGRTITAVNGQALTAGGPAVNVGNGSVSLNADGELLFTPAANYNGPATFTYTVTSGGVTETANVNVTVTAVNDAPVNTVPGAQSTSEDTPLAIAGISVADVDGAGVNLTTTVSVSNGTVSVANANGASLTGNGTGSLILSGTAAQINAALAGLSYTNAPDYNGPATLTVVTNDGAGGSDTDTVAITVAPVADIVDDSASTAEDTPVAIDVLANDSFENAGHTITAVNGQALTAGGAAVSVTNGSVSLSAGGQLVFTPAANYNGLVAFTYTVTSGGTTETATVNVTVTAINDAPVNTVPGAQSTDEDTPLAIAGISVADVDGAGVNLTTTVSVSNGAVSVANANGASLTGNGTTSLILSGTAAQINAALAGLSYTNAPDYNGPATLTVVTSDGAGGSDTDTVAIPVAPVADIADDSATTAEDTAVTIAVLANDSFENAGRTITAVNGQAITAGGPAVGVTNGSVSLGADGRLVFTPATHYNGPAAFSYTVTSGGVTETATVSVTVTAVNDAPVNTVPGAQSTNEDTPLAIGGISVSDVDGAGVNLTTTVSVSNGTVSVSAGGGALITHNGTASVTLTGTAGQINAALAGLSYINAPDYNGAATLTVVTSDDAGGSDTDTVAITVAPVADIADDSATTAEDTPVTIDVLADDSFEDAGRTITAVNGQALTAGGPAVAVANGAVSLNAGGQLVFTPAANYTGSAAFTYTVTAGGVNETANVNLIVTSVNDIPVAGNDSAVATTPEDQPVTIPAATLLANDSDADADMLVIASVQDAVGGTVELVGGNVVFTPAPNYNGPASFTYTVIDGRGGSVTAAATLTVTAVNDAPQVGNDLASTPLNTPLANIQVLANDSDADRDTLTVTSAVLQDPAQGTVVVNLNGSLDFTPALNVSGPVLINYVVSDGKGGSTAGTLTVNVGANTPPSGQDRTLTLAEDATLTLTAADFGFSDADAGQEVLANVRIDSTPAAGRLTLGGVNVVQGQLVSADDINAGRLVFVPAADGNGTPYTTFSFSVQDAAGAFDPASNQLELNVTPVNDAPVAVAGDPVGPINEDQAVTIAASVLLANDRDADGDTLSIASVQDAVGGTVNLVNGNVVFTPAADFNGPASFSYTVIDGKGGSATATVNLQVNAVNDAPRVANDLASTPVNTPLAGIDVLANDSDADGDALIVTAALVDPVQGTVSINADGSLNFTPAANFSGMATIRYTVSDGTASTDGTLTVSVGANNAPTGANAALSLPEDGTRALAVADFGFSDPDRGQSLANVRIDTVPAAGQLLLNGTAVMAGKVVSAADIADGRLVFVPAAEGNGAPYASFEFSVQDTAGAYASAPARISFVVAAAEDAPVATDDILAATPEDQAATVSADSLLVNDSDVDGDTLTLASVQGAVGGTVALVDGNVVFTPAANYHGDASFTYTVIDGQGGSATATVRLQVSPVNDLPEVEDDVASTPQNQPLTIDVLANDIDIDGDMLRVTTATVVDPTRASVSINADGSLRFTPASNVSGPVLIDYTVSDGQGGSATGRLTVYVGDNIAPSGTSNTLSLPEDSARTLTVADFGFTDPDPTQALAAVRIDVAPEAGQLLLLDGLPVVAGQVVNAADIAAGRLVFVPAPDGNGAPYASFQFTVQDSGGAFATGRSTMSLNVTAVQDAPLAVDDTVGSTREDQAVTIAASVLLANDRDADGDTLSIASVQDAVGGTVNLVNGNVVFTPAADFNGPASFSYTVIDGKGGSATATVNLQVNAVNDAPRVANDLASTPVNTPLLNIDVLANDSDVDEDTLTVTVTPLDPVTQGTVSVNADGSLNFTPANNVSGPVVIRYTVSDGQGGSTNGTLTVSVGANTAPTGAGATLSLPEDGTRALAVADFGFSDPDSGQSLANVRIDTIPAAGQLLLDGIAITGGQVVSAADIADGRLVFVPAAEGNGAPYAGFDFSVQDTAGAYSSAPARISFAVAAVQDGPVAADDTLPAIQEDQAATIAGAALLANDDDADGDTLTLASVQGAVGGTVALVDGNVVFTPAANYHGDASFTYTLIDGQGGSATATVRLQVSPVNDAPVAGDNVASTPINTPIDVDVLADDTDIDGDTLRVTEATLQDPAQGSVSINADGTLRFTPALDVSGPVVIQYVADDGQGGSTGGTLTVNVGANAAPTGGANTLSLPEDGVLTLAVRDFPFIDPDLGQTLGAVRFDVVPRQGELLLLDGLPVVAGQVVSAADIAAGRLVFVPAADGNGMPYDSFEFTVQDSAGAFAATRSTMTFEVTRVQDAPVAADDTVGSTDEDTPATIAASLLVANDRDADGDVLTLTSVQDAVGGTVVLSGGNVVFTPAAHYQGPASFTYTVSDGQGGSATATVRLQVSSVNDVPQTGADLASTPVNTPLNNIDVLANDGDADGDTLSVTAATVDPAQGTVTRNADGSLNFTPALNFSGTAIIGYTVNDGTTSATGTLTVNVGANTAPSGTGTTLNLPEDGTRALAIADFGFSDPDLGQGLANVRIDTAPAAGQLLLDGVAVTAGQVVSAADIAAGRLVFVPGADGNGAPYAGFDFSVQDTAGAFAGAPARISFNVSAVNDTPVAGADLLAPTQEDQAVTIPAATLLANDSDADGQALTLTSVQNAVGGTVALVGGNVVFTPTADYHGPASFTYTVSDGQGGSTTATVSLAVTAVDDAPVQAVPGAQGVTEDAPRAIAGLRVADADGGNLTTTVSVDSGSVNVPLGGGAAVSGNGTALLTLSGSAAQINAALAGLVYSPVVDRAGAATLTLSTTDSTGLVDTDAVALNIAAVADIRADSVGAVEDTPVVIDVLANDSFEDGGRAITAVNGQAITAGGAPVAVANGSVSLTAGGQLVFAPAANYSGSTSFSYTVGTGSASETASVTVSVASANFVPQVQGEVLGAIPEDGSLTVSSSDLLANDSDGDGDALSIVSVQDAMGGSVRLVGGAVVFTPAPDYNGPAGFRYTVTDGRGGSATATVSFQVSAVNDAPRVAGEVATTGVNQPLGGIAVLANDSDADGDALSVTSAVLDDPALGSVTVSPDGTLSFTPALNASGVVTIRYVVSDGQGGSSTGTLTLVVADDLPEPGDDSPPAVLHQRPGFDRVAVPALHVLFSVGESRSEMELSAGLRAVQADSATQAELLQGLGTDLGFAQGLQFGSRGLAARELAEASSSLFVQRAVRHQSLTPEHSVFVQEVVRASRLESLARGLRADSLNSAAVGATTLFDPFALGTPAAKPAAPARGASEPRSAAAQDREAVRVAQPERGVDTAAVAAQAVAPERQPLPVRRAAEGFASQLSRNAQDFRARLPRAAAADAPPVPAQRQ</sequence>
<evidence type="ECO:0000259" key="5">
    <source>
        <dbReference type="Pfam" id="PF14252"/>
    </source>
</evidence>
<dbReference type="PATRIC" id="fig|365046.3.peg.2339"/>
<accession>F5Y0H6</accession>